<dbReference type="Proteomes" id="UP000398389">
    <property type="component" value="Unassembled WGS sequence"/>
</dbReference>
<dbReference type="AlphaFoldDB" id="A0A5E8B2M5"/>
<name>A0A5E8B2M5_9ASCO</name>
<dbReference type="EMBL" id="CABVLU010000001">
    <property type="protein sequence ID" value="VVT43872.1"/>
    <property type="molecule type" value="Genomic_DNA"/>
</dbReference>
<evidence type="ECO:0000256" key="1">
    <source>
        <dbReference type="SAM" id="MobiDB-lite"/>
    </source>
</evidence>
<keyword evidence="3" id="KW-1185">Reference proteome</keyword>
<reference evidence="2 3" key="1">
    <citation type="submission" date="2019-09" db="EMBL/GenBank/DDBJ databases">
        <authorList>
            <person name="Brejova B."/>
        </authorList>
    </citation>
    <scope>NUCLEOTIDE SEQUENCE [LARGE SCALE GENOMIC DNA]</scope>
</reference>
<dbReference type="RefSeq" id="XP_031850803.1">
    <property type="nucleotide sequence ID" value="XM_031994912.1"/>
</dbReference>
<protein>
    <submittedName>
        <fullName evidence="2">Uncharacterized protein</fullName>
    </submittedName>
</protein>
<sequence>MPTLPGPDVMSATAPDRNNNESFIKPAYIPKVKTCKRSSFKFNAVHFPIYYKLVENKRSMTITSCLNALKLQGIEITQPIFNLVHGVVSFFEKGLASGELAEIPGWKYAEGPDSHVDPEAYKHDFYIPDNDLGSSQLIWATMVSWWKTGDFTGSYGRYNIFHQGSKKVPGPPILSSYMKKHFICLFQEDKYFQSREVIYEYKFGQALWAISHWLSISKCVEMMLSTTRDINLRVRYNDLGPYVTQKSALVRLNGFPAGTTSYSIFKIALDEMCDSIVGHCVQCTSELSKILKTFVETYNLIHSDRKSYHRNADMLGVKNPLKVPPVPEELVRLLSSFLHVCKPESPLVRSKAVLSKSHLMQRNVEYFRVFREIDSIVSLLYARPSQNRHKAILRNLALADNPLPIIYQYMISGRKNKHPARMPAIVVQLKRSRSFQEMQKEIAELRKLKDDSAGPIDSGDDTGKDINFRFD</sequence>
<evidence type="ECO:0000313" key="2">
    <source>
        <dbReference type="EMBL" id="VVT43872.1"/>
    </source>
</evidence>
<feature type="compositionally biased region" description="Basic and acidic residues" evidence="1">
    <location>
        <begin position="461"/>
        <end position="471"/>
    </location>
</feature>
<proteinExistence type="predicted"/>
<gene>
    <name evidence="2" type="ORF">SAPINGB_P000188</name>
</gene>
<accession>A0A5E8B2M5</accession>
<dbReference type="GeneID" id="43579012"/>
<feature type="region of interest" description="Disordered" evidence="1">
    <location>
        <begin position="449"/>
        <end position="471"/>
    </location>
</feature>
<organism evidence="2 3">
    <name type="scientific">Magnusiomyces paraingens</name>
    <dbReference type="NCBI Taxonomy" id="2606893"/>
    <lineage>
        <taxon>Eukaryota</taxon>
        <taxon>Fungi</taxon>
        <taxon>Dikarya</taxon>
        <taxon>Ascomycota</taxon>
        <taxon>Saccharomycotina</taxon>
        <taxon>Dipodascomycetes</taxon>
        <taxon>Dipodascales</taxon>
        <taxon>Dipodascaceae</taxon>
        <taxon>Magnusiomyces</taxon>
    </lineage>
</organism>
<evidence type="ECO:0000313" key="3">
    <source>
        <dbReference type="Proteomes" id="UP000398389"/>
    </source>
</evidence>